<keyword evidence="5 6" id="KW-0663">Pyridoxal phosphate</keyword>
<protein>
    <submittedName>
        <fullName evidence="8">Aminotransferase class I/II-fold pyridoxal phosphate-dependent enzyme</fullName>
    </submittedName>
</protein>
<sequence>MLRKLPEKNNALIDFSSNDYLGLARNPKVSEVGARILENEDSAENGATGSRLITGNHGLYTKTEKMLADFHHCASALVFNSGYDANLGFFASVPQRGDVVFYDELIHASIRDGISLGNAQKQKFLHNNLKNLEEKIRKEKSKLLPDAEIYVVTESVFSMDGDSPNLLKMAAICKEYQCNLVVDEAHSVGVLGKTGKGLVPHLGIEKEVFARIVTFGKAIGCHGAAILGSEYLKEYLTNFARSFIYTTGLPPHSLANIQAAHQQMANSDSVIRLQENIGFFKSEIKRMGLGHRFIDSQSAIHCLKMGNVEVAKNASAKLKEAHFDVRAILSPTVPLGEEGLRICLHSFNTKAQMEDLLILLKGLSE</sequence>
<gene>
    <name evidence="8" type="ORF">ACFOUT_06495</name>
</gene>
<dbReference type="InterPro" id="IPR050087">
    <property type="entry name" value="AON_synthase_class-II"/>
</dbReference>
<dbReference type="InterPro" id="IPR015422">
    <property type="entry name" value="PyrdxlP-dep_Trfase_small"/>
</dbReference>
<evidence type="ECO:0000256" key="5">
    <source>
        <dbReference type="ARBA" id="ARBA00022898"/>
    </source>
</evidence>
<dbReference type="Gene3D" id="3.40.640.10">
    <property type="entry name" value="Type I PLP-dependent aspartate aminotransferase-like (Major domain)"/>
    <property type="match status" value="1"/>
</dbReference>
<accession>A0ABV8JUS0</accession>
<dbReference type="EMBL" id="JBHSAW010000004">
    <property type="protein sequence ID" value="MFC4095515.1"/>
    <property type="molecule type" value="Genomic_DNA"/>
</dbReference>
<dbReference type="Proteomes" id="UP001595814">
    <property type="component" value="Unassembled WGS sequence"/>
</dbReference>
<evidence type="ECO:0000256" key="3">
    <source>
        <dbReference type="ARBA" id="ARBA00010008"/>
    </source>
</evidence>
<evidence type="ECO:0000259" key="7">
    <source>
        <dbReference type="Pfam" id="PF00155"/>
    </source>
</evidence>
<evidence type="ECO:0000313" key="9">
    <source>
        <dbReference type="Proteomes" id="UP001595814"/>
    </source>
</evidence>
<evidence type="ECO:0000313" key="8">
    <source>
        <dbReference type="EMBL" id="MFC4095515.1"/>
    </source>
</evidence>
<dbReference type="InterPro" id="IPR001917">
    <property type="entry name" value="Aminotrans_II_pyridoxalP_BS"/>
</dbReference>
<keyword evidence="8" id="KW-0032">Aminotransferase</keyword>
<comment type="pathway">
    <text evidence="2">Lipid metabolism.</text>
</comment>
<proteinExistence type="inferred from homology"/>
<evidence type="ECO:0000256" key="4">
    <source>
        <dbReference type="ARBA" id="ARBA00022679"/>
    </source>
</evidence>
<name>A0ABV8JUS0_9FLAO</name>
<dbReference type="InterPro" id="IPR015421">
    <property type="entry name" value="PyrdxlP-dep_Trfase_major"/>
</dbReference>
<organism evidence="8 9">
    <name type="scientific">Euzebyella saccharophila</name>
    <dbReference type="NCBI Taxonomy" id="679664"/>
    <lineage>
        <taxon>Bacteria</taxon>
        <taxon>Pseudomonadati</taxon>
        <taxon>Bacteroidota</taxon>
        <taxon>Flavobacteriia</taxon>
        <taxon>Flavobacteriales</taxon>
        <taxon>Flavobacteriaceae</taxon>
        <taxon>Euzebyella</taxon>
    </lineage>
</organism>
<comment type="similarity">
    <text evidence="3">Belongs to the class-II pyridoxal-phosphate-dependent aminotransferase family. BioF subfamily.</text>
</comment>
<keyword evidence="4" id="KW-0808">Transferase</keyword>
<evidence type="ECO:0000256" key="6">
    <source>
        <dbReference type="RuleBase" id="RU003693"/>
    </source>
</evidence>
<dbReference type="RefSeq" id="WP_225621100.1">
    <property type="nucleotide sequence ID" value="NZ_JACYFJ010000001.1"/>
</dbReference>
<comment type="cofactor">
    <cofactor evidence="1 6">
        <name>pyridoxal 5'-phosphate</name>
        <dbReference type="ChEBI" id="CHEBI:597326"/>
    </cofactor>
</comment>
<comment type="caution">
    <text evidence="8">The sequence shown here is derived from an EMBL/GenBank/DDBJ whole genome shotgun (WGS) entry which is preliminary data.</text>
</comment>
<dbReference type="Pfam" id="PF00155">
    <property type="entry name" value="Aminotran_1_2"/>
    <property type="match status" value="1"/>
</dbReference>
<reference evidence="9" key="1">
    <citation type="journal article" date="2019" name="Int. J. Syst. Evol. Microbiol.">
        <title>The Global Catalogue of Microorganisms (GCM) 10K type strain sequencing project: providing services to taxonomists for standard genome sequencing and annotation.</title>
        <authorList>
            <consortium name="The Broad Institute Genomics Platform"/>
            <consortium name="The Broad Institute Genome Sequencing Center for Infectious Disease"/>
            <person name="Wu L."/>
            <person name="Ma J."/>
        </authorList>
    </citation>
    <scope>NUCLEOTIDE SEQUENCE [LARGE SCALE GENOMIC DNA]</scope>
    <source>
        <strain evidence="9">CECT 7477</strain>
    </source>
</reference>
<dbReference type="PROSITE" id="PS00599">
    <property type="entry name" value="AA_TRANSFER_CLASS_2"/>
    <property type="match status" value="1"/>
</dbReference>
<dbReference type="PANTHER" id="PTHR13693">
    <property type="entry name" value="CLASS II AMINOTRANSFERASE/8-AMINO-7-OXONONANOATE SYNTHASE"/>
    <property type="match status" value="1"/>
</dbReference>
<dbReference type="SUPFAM" id="SSF53383">
    <property type="entry name" value="PLP-dependent transferases"/>
    <property type="match status" value="1"/>
</dbReference>
<dbReference type="InterPro" id="IPR004839">
    <property type="entry name" value="Aminotransferase_I/II_large"/>
</dbReference>
<evidence type="ECO:0000256" key="1">
    <source>
        <dbReference type="ARBA" id="ARBA00001933"/>
    </source>
</evidence>
<dbReference type="GO" id="GO:0008483">
    <property type="term" value="F:transaminase activity"/>
    <property type="evidence" value="ECO:0007669"/>
    <property type="project" value="UniProtKB-KW"/>
</dbReference>
<dbReference type="PANTHER" id="PTHR13693:SF77">
    <property type="entry name" value="8-AMINO-7-OXONONANOATE SYNTHASE"/>
    <property type="match status" value="1"/>
</dbReference>
<dbReference type="InterPro" id="IPR015424">
    <property type="entry name" value="PyrdxlP-dep_Trfase"/>
</dbReference>
<feature type="domain" description="Aminotransferase class I/classII large" evidence="7">
    <location>
        <begin position="12"/>
        <end position="356"/>
    </location>
</feature>
<keyword evidence="9" id="KW-1185">Reference proteome</keyword>
<dbReference type="Gene3D" id="3.90.1150.10">
    <property type="entry name" value="Aspartate Aminotransferase, domain 1"/>
    <property type="match status" value="1"/>
</dbReference>
<evidence type="ECO:0000256" key="2">
    <source>
        <dbReference type="ARBA" id="ARBA00005189"/>
    </source>
</evidence>